<keyword evidence="1" id="KW-0472">Membrane</keyword>
<dbReference type="Proteomes" id="UP000076661">
    <property type="component" value="Unassembled WGS sequence"/>
</dbReference>
<keyword evidence="1" id="KW-0812">Transmembrane</keyword>
<reference evidence="2 3" key="1">
    <citation type="submission" date="2013-07" db="EMBL/GenBank/DDBJ databases">
        <title>Comparative Genomic and Metabolomic Analysis of Twelve Strains of Pseudoalteromonas luteoviolacea.</title>
        <authorList>
            <person name="Vynne N.G."/>
            <person name="Mansson M."/>
            <person name="Gram L."/>
        </authorList>
    </citation>
    <scope>NUCLEOTIDE SEQUENCE [LARGE SCALE GENOMIC DNA]</scope>
    <source>
        <strain evidence="2 3">S4060-1</strain>
    </source>
</reference>
<proteinExistence type="predicted"/>
<dbReference type="PATRIC" id="fig|1365257.3.peg.2345"/>
<sequence>MKIQTKILATTIAALVVAGGYYFYVDNPQPTEALTVQVIAPEAVALEETEVVTQESANIPHEDPQNDSEPLIKVAREDRTEENKLEWRKASPEFREFLDLSSKPLISIEDKDRLTQLMYEPKLIDASRETLLKEVTENELDLVAERKRLDAIEYLSTVLVGKFNSPQIHNAKQLASDVLLNTNTRDEQSEDLRRSLVGDKIELGMALAVYHEEEWAMVKDQLAGMGEKQARLVSHIDELALIKADQLSSNALKLAQRLKNLKEEK</sequence>
<dbReference type="AlphaFoldDB" id="A0A162B5D5"/>
<protein>
    <submittedName>
        <fullName evidence="2">Uncharacterized protein</fullName>
    </submittedName>
</protein>
<dbReference type="RefSeq" id="WP_063381138.1">
    <property type="nucleotide sequence ID" value="NZ_AUXX01000016.1"/>
</dbReference>
<comment type="caution">
    <text evidence="2">The sequence shown here is derived from an EMBL/GenBank/DDBJ whole genome shotgun (WGS) entry which is preliminary data.</text>
</comment>
<name>A0A162B5D5_9GAMM</name>
<feature type="transmembrane region" description="Helical" evidence="1">
    <location>
        <begin position="7"/>
        <end position="24"/>
    </location>
</feature>
<evidence type="ECO:0000313" key="2">
    <source>
        <dbReference type="EMBL" id="KZN66785.1"/>
    </source>
</evidence>
<keyword evidence="1" id="KW-1133">Transmembrane helix</keyword>
<gene>
    <name evidence="2" type="ORF">N478_18280</name>
</gene>
<evidence type="ECO:0000313" key="3">
    <source>
        <dbReference type="Proteomes" id="UP000076661"/>
    </source>
</evidence>
<evidence type="ECO:0000256" key="1">
    <source>
        <dbReference type="SAM" id="Phobius"/>
    </source>
</evidence>
<organism evidence="2 3">
    <name type="scientific">Pseudoalteromonas luteoviolacea S4060-1</name>
    <dbReference type="NCBI Taxonomy" id="1365257"/>
    <lineage>
        <taxon>Bacteria</taxon>
        <taxon>Pseudomonadati</taxon>
        <taxon>Pseudomonadota</taxon>
        <taxon>Gammaproteobacteria</taxon>
        <taxon>Alteromonadales</taxon>
        <taxon>Pseudoalteromonadaceae</taxon>
        <taxon>Pseudoalteromonas</taxon>
    </lineage>
</organism>
<dbReference type="EMBL" id="AUXX01000016">
    <property type="protein sequence ID" value="KZN66785.1"/>
    <property type="molecule type" value="Genomic_DNA"/>
</dbReference>
<accession>A0A162B5D5</accession>